<dbReference type="HOGENOM" id="CLU_2376470_0_0_1"/>
<dbReference type="Gramene" id="OPUNC01G12010.1">
    <property type="protein sequence ID" value="OPUNC01G12010.1"/>
    <property type="gene ID" value="OPUNC01G12010"/>
</dbReference>
<sequence length="95" mass="9995">MRHHNDTASRAVLHGTAGAKLAGTIARTGAFPRCYAAGPALSRSGRSGAALLRCGITPILRSHSFVPHNRAAAHVLARAVQTEVEKDMKVGQTKN</sequence>
<organism evidence="1">
    <name type="scientific">Oryza punctata</name>
    <name type="common">Red rice</name>
    <dbReference type="NCBI Taxonomy" id="4537"/>
    <lineage>
        <taxon>Eukaryota</taxon>
        <taxon>Viridiplantae</taxon>
        <taxon>Streptophyta</taxon>
        <taxon>Embryophyta</taxon>
        <taxon>Tracheophyta</taxon>
        <taxon>Spermatophyta</taxon>
        <taxon>Magnoliopsida</taxon>
        <taxon>Liliopsida</taxon>
        <taxon>Poales</taxon>
        <taxon>Poaceae</taxon>
        <taxon>BOP clade</taxon>
        <taxon>Oryzoideae</taxon>
        <taxon>Oryzeae</taxon>
        <taxon>Oryzinae</taxon>
        <taxon>Oryza</taxon>
    </lineage>
</organism>
<reference evidence="1" key="1">
    <citation type="submission" date="2015-04" db="UniProtKB">
        <authorList>
            <consortium name="EnsemblPlants"/>
        </authorList>
    </citation>
    <scope>IDENTIFICATION</scope>
</reference>
<evidence type="ECO:0000313" key="1">
    <source>
        <dbReference type="EnsemblPlants" id="OPUNC01G12010.1"/>
    </source>
</evidence>
<accession>A0A0E0JHE3</accession>
<reference evidence="1" key="2">
    <citation type="submission" date="2018-05" db="EMBL/GenBank/DDBJ databases">
        <title>OpunRS2 (Oryza punctata Reference Sequence Version 2).</title>
        <authorList>
            <person name="Zhang J."/>
            <person name="Kudrna D."/>
            <person name="Lee S."/>
            <person name="Talag J."/>
            <person name="Welchert J."/>
            <person name="Wing R.A."/>
        </authorList>
    </citation>
    <scope>NUCLEOTIDE SEQUENCE [LARGE SCALE GENOMIC DNA]</scope>
</reference>
<dbReference type="AlphaFoldDB" id="A0A0E0JHE3"/>
<dbReference type="Proteomes" id="UP000026962">
    <property type="component" value="Chromosome 1"/>
</dbReference>
<protein>
    <submittedName>
        <fullName evidence="1">Uncharacterized protein</fullName>
    </submittedName>
</protein>
<dbReference type="EnsemblPlants" id="OPUNC01G12010.1">
    <property type="protein sequence ID" value="OPUNC01G12010.1"/>
    <property type="gene ID" value="OPUNC01G12010"/>
</dbReference>
<proteinExistence type="predicted"/>
<name>A0A0E0JHE3_ORYPU</name>
<keyword evidence="2" id="KW-1185">Reference proteome</keyword>
<evidence type="ECO:0000313" key="2">
    <source>
        <dbReference type="Proteomes" id="UP000026962"/>
    </source>
</evidence>